<dbReference type="Gene3D" id="2.60.120.260">
    <property type="entry name" value="Galactose-binding domain-like"/>
    <property type="match status" value="1"/>
</dbReference>
<dbReference type="EC" id="4.2.2.23" evidence="4"/>
<dbReference type="SUPFAM" id="SSF74650">
    <property type="entry name" value="Galactose mutarotase-like"/>
    <property type="match status" value="1"/>
</dbReference>
<evidence type="ECO:0000259" key="9">
    <source>
        <dbReference type="Pfam" id="PF14686"/>
    </source>
</evidence>
<organism evidence="10 11">
    <name type="scientific">Kalanchoe fedtschenkoi</name>
    <name type="common">Lavender scallops</name>
    <name type="synonym">South American air plant</name>
    <dbReference type="NCBI Taxonomy" id="63787"/>
    <lineage>
        <taxon>Eukaryota</taxon>
        <taxon>Viridiplantae</taxon>
        <taxon>Streptophyta</taxon>
        <taxon>Embryophyta</taxon>
        <taxon>Tracheophyta</taxon>
        <taxon>Spermatophyta</taxon>
        <taxon>Magnoliopsida</taxon>
        <taxon>eudicotyledons</taxon>
        <taxon>Gunneridae</taxon>
        <taxon>Pentapetalae</taxon>
        <taxon>Saxifragales</taxon>
        <taxon>Crassulaceae</taxon>
        <taxon>Kalanchoe</taxon>
    </lineage>
</organism>
<dbReference type="PANTHER" id="PTHR32018">
    <property type="entry name" value="RHAMNOGALACTURONATE LYASE FAMILY PROTEIN"/>
    <property type="match status" value="1"/>
</dbReference>
<dbReference type="InterPro" id="IPR014718">
    <property type="entry name" value="GH-type_carb-bd"/>
</dbReference>
<evidence type="ECO:0000313" key="10">
    <source>
        <dbReference type="EnsemblPlants" id="Kaladp0040s0181.1.v1.1"/>
    </source>
</evidence>
<dbReference type="SUPFAM" id="SSF49452">
    <property type="entry name" value="Starch-binding domain-like"/>
    <property type="match status" value="1"/>
</dbReference>
<dbReference type="GO" id="GO:0030246">
    <property type="term" value="F:carbohydrate binding"/>
    <property type="evidence" value="ECO:0007669"/>
    <property type="project" value="InterPro"/>
</dbReference>
<comment type="catalytic activity">
    <reaction evidence="1">
        <text>Endotype eliminative cleavage of L-alpha-rhamnopyranosyl-(1-&gt;4)-alpha-D-galactopyranosyluronic acid bonds of rhamnogalacturonan I domains in ramified hairy regions of pectin leaving L-rhamnopyranose at the reducing end and 4-deoxy-4,5-unsaturated D-galactopyranosyluronic acid at the non-reducing end.</text>
        <dbReference type="EC" id="4.2.2.23"/>
    </reaction>
</comment>
<dbReference type="SUPFAM" id="SSF49785">
    <property type="entry name" value="Galactose-binding domain-like"/>
    <property type="match status" value="1"/>
</dbReference>
<protein>
    <recommendedName>
        <fullName evidence="4">rhamnogalacturonan endolyase</fullName>
        <ecNumber evidence="4">4.2.2.23</ecNumber>
    </recommendedName>
</protein>
<comment type="subcellular location">
    <subcellularLocation>
        <location evidence="2">Secreted</location>
    </subcellularLocation>
</comment>
<dbReference type="CDD" id="cd10320">
    <property type="entry name" value="RGL4_N"/>
    <property type="match status" value="1"/>
</dbReference>
<dbReference type="GO" id="GO:0102210">
    <property type="term" value="F:rhamnogalacturonan endolyase activity"/>
    <property type="evidence" value="ECO:0007669"/>
    <property type="project" value="UniProtKB-EC"/>
</dbReference>
<dbReference type="GO" id="GO:0005975">
    <property type="term" value="P:carbohydrate metabolic process"/>
    <property type="evidence" value="ECO:0007669"/>
    <property type="project" value="InterPro"/>
</dbReference>
<dbReference type="InterPro" id="IPR010325">
    <property type="entry name" value="Rhamnogal_lyase"/>
</dbReference>
<dbReference type="AlphaFoldDB" id="A0A7N0ZVZ1"/>
<dbReference type="InterPro" id="IPR013784">
    <property type="entry name" value="Carb-bd-like_fold"/>
</dbReference>
<accession>A0A7N0ZVZ1</accession>
<dbReference type="PANTHER" id="PTHR32018:SF6">
    <property type="entry name" value="RHAMNOGALACTURONAN ENDOLYASE"/>
    <property type="match status" value="1"/>
</dbReference>
<dbReference type="GO" id="GO:0005576">
    <property type="term" value="C:extracellular region"/>
    <property type="evidence" value="ECO:0007669"/>
    <property type="project" value="UniProtKB-SubCell"/>
</dbReference>
<dbReference type="CDD" id="cd10317">
    <property type="entry name" value="RGL4_C"/>
    <property type="match status" value="1"/>
</dbReference>
<name>A0A7N0ZVZ1_KALFE</name>
<feature type="domain" description="Rhamnogalacturonan lyase" evidence="8">
    <location>
        <begin position="379"/>
        <end position="568"/>
    </location>
</feature>
<evidence type="ECO:0000256" key="1">
    <source>
        <dbReference type="ARBA" id="ARBA00001324"/>
    </source>
</evidence>
<evidence type="ECO:0000313" key="11">
    <source>
        <dbReference type="Proteomes" id="UP000594263"/>
    </source>
</evidence>
<dbReference type="Pfam" id="PF14686">
    <property type="entry name" value="fn3_3"/>
    <property type="match status" value="1"/>
</dbReference>
<evidence type="ECO:0000256" key="5">
    <source>
        <dbReference type="ARBA" id="ARBA00022525"/>
    </source>
</evidence>
<proteinExistence type="inferred from homology"/>
<dbReference type="Gramene" id="Kaladp0040s0181.1.v1.1">
    <property type="protein sequence ID" value="Kaladp0040s0181.1.v1.1"/>
    <property type="gene ID" value="Kaladp0040s0181.v1.1"/>
</dbReference>
<keyword evidence="11" id="KW-1185">Reference proteome</keyword>
<dbReference type="InterPro" id="IPR029413">
    <property type="entry name" value="RG-lyase_II"/>
</dbReference>
<evidence type="ECO:0000259" key="8">
    <source>
        <dbReference type="Pfam" id="PF14683"/>
    </source>
</evidence>
<evidence type="ECO:0000256" key="3">
    <source>
        <dbReference type="ARBA" id="ARBA00010418"/>
    </source>
</evidence>
<dbReference type="Pfam" id="PF06045">
    <property type="entry name" value="Rhamnogal_lyase"/>
    <property type="match status" value="1"/>
</dbReference>
<dbReference type="InterPro" id="IPR011013">
    <property type="entry name" value="Gal_mutarotase_sf_dom"/>
</dbReference>
<keyword evidence="5" id="KW-0964">Secreted</keyword>
<feature type="domain" description="Rhamnogalacturonan lyase" evidence="9">
    <location>
        <begin position="293"/>
        <end position="365"/>
    </location>
</feature>
<dbReference type="EnsemblPlants" id="Kaladp0040s0181.1.v1.1">
    <property type="protein sequence ID" value="Kaladp0040s0181.1.v1.1"/>
    <property type="gene ID" value="Kaladp0040s0181.v1.1"/>
</dbReference>
<dbReference type="Proteomes" id="UP000594263">
    <property type="component" value="Unplaced"/>
</dbReference>
<dbReference type="InterPro" id="IPR029411">
    <property type="entry name" value="RG-lyase_III"/>
</dbReference>
<dbReference type="OMA" id="HERGDFH"/>
<keyword evidence="7" id="KW-0456">Lyase</keyword>
<dbReference type="Pfam" id="PF14683">
    <property type="entry name" value="CBM-like"/>
    <property type="match status" value="1"/>
</dbReference>
<keyword evidence="6" id="KW-0732">Signal</keyword>
<dbReference type="InterPro" id="IPR008979">
    <property type="entry name" value="Galactose-bd-like_sf"/>
</dbReference>
<sequence length="573" mass="64118">MPLSISLRKGLTTPDSTIIATKYNVTVKTDEQVELSFTCTWDEKNSSNFPVNVEKRYVVLRGLSGIYIYGIYERLKGWPDLDFVQTRIVFKPDGDKFKYMALTDERQRVMPSAEDRSNGTPLDYKEAVKLSTNTSNPDLIGEVDDKYQYSAQYKDSRVHGWISDDPAVGLWMITPSNEFKNGGPTRQRMHSHTGPTMLNVVSCGHYAGADLEIQFRNGEPWKKVFGPVLVYLNSGDKASAWLDAKNQMLTEVGKWPYDFPASVDHLKSSHRGAVSGQLQVIDRFAQNGSVAASNAQVGLAAPGKAGSWQRESKGYQFWVVADGTGNFVIKNVRPGTYNLYAFIPGFIGDYVYNTSVIVESGGEISLGVLTYKPPRDGPTLWEIGVPDRTAAEYFIPDPDKDLRNYLVDKLSDQKYRQYGLWRRYTELYPDEDLSFTINQNDYSSDWFFAHVTRKAGGNQYLSATWKINFSLDDVKATATYKLRLALASAHAADLEVRVNGQIVDPPLFKTGQIGKENAIARHGVQGLYWLFHIDVPGGKLVTGNNTVYLTQAIATGPFHGVMYDYIRLEGPAT</sequence>
<evidence type="ECO:0000256" key="2">
    <source>
        <dbReference type="ARBA" id="ARBA00004613"/>
    </source>
</evidence>
<evidence type="ECO:0000256" key="6">
    <source>
        <dbReference type="ARBA" id="ARBA00022729"/>
    </source>
</evidence>
<comment type="similarity">
    <text evidence="3">Belongs to the polysaccharide lyase 4 family.</text>
</comment>
<dbReference type="Gene3D" id="2.70.98.10">
    <property type="match status" value="1"/>
</dbReference>
<evidence type="ECO:0000256" key="7">
    <source>
        <dbReference type="ARBA" id="ARBA00023239"/>
    </source>
</evidence>
<dbReference type="CDD" id="cd10316">
    <property type="entry name" value="RGL4_M"/>
    <property type="match status" value="1"/>
</dbReference>
<reference evidence="10" key="1">
    <citation type="submission" date="2021-01" db="UniProtKB">
        <authorList>
            <consortium name="EnsemblPlants"/>
        </authorList>
    </citation>
    <scope>IDENTIFICATION</scope>
</reference>
<evidence type="ECO:0000256" key="4">
    <source>
        <dbReference type="ARBA" id="ARBA00012437"/>
    </source>
</evidence>
<dbReference type="Gene3D" id="2.60.40.1120">
    <property type="entry name" value="Carboxypeptidase-like, regulatory domain"/>
    <property type="match status" value="1"/>
</dbReference>
<dbReference type="InterPro" id="IPR051850">
    <property type="entry name" value="Polysacch_Lyase_4"/>
</dbReference>